<keyword evidence="4" id="KW-0805">Transcription regulation</keyword>
<dbReference type="GO" id="GO:1900376">
    <property type="term" value="P:regulation of secondary metabolite biosynthetic process"/>
    <property type="evidence" value="ECO:0007669"/>
    <property type="project" value="TreeGrafter"/>
</dbReference>
<gene>
    <name evidence="8" type="ORF">EW093_11210</name>
</gene>
<dbReference type="Gene3D" id="1.10.10.10">
    <property type="entry name" value="Winged helix-like DNA-binding domain superfamily/Winged helix DNA-binding domain"/>
    <property type="match status" value="1"/>
</dbReference>
<reference evidence="8 9" key="2">
    <citation type="submission" date="2019-09" db="EMBL/GenBank/DDBJ databases">
        <title>Complete Genome Sequence and Methylome Analysis of free living Spirochaetas.</title>
        <authorList>
            <person name="Leshcheva N."/>
            <person name="Mikheeva N."/>
        </authorList>
    </citation>
    <scope>NUCLEOTIDE SEQUENCE [LARGE SCALE GENOMIC DNA]</scope>
    <source>
        <strain evidence="8 9">P</strain>
    </source>
</reference>
<dbReference type="AlphaFoldDB" id="A0A5C1QCW5"/>
<keyword evidence="3 7" id="KW-0862">Zinc</keyword>
<proteinExistence type="inferred from homology"/>
<evidence type="ECO:0000256" key="1">
    <source>
        <dbReference type="ARBA" id="ARBA00007957"/>
    </source>
</evidence>
<feature type="binding site" evidence="7">
    <location>
        <position position="133"/>
    </location>
    <ligand>
        <name>Zn(2+)</name>
        <dbReference type="ChEBI" id="CHEBI:29105"/>
    </ligand>
</feature>
<dbReference type="PANTHER" id="PTHR33202">
    <property type="entry name" value="ZINC UPTAKE REGULATION PROTEIN"/>
    <property type="match status" value="1"/>
</dbReference>
<comment type="similarity">
    <text evidence="1">Belongs to the Fur family.</text>
</comment>
<dbReference type="GO" id="GO:0000976">
    <property type="term" value="F:transcription cis-regulatory region binding"/>
    <property type="evidence" value="ECO:0007669"/>
    <property type="project" value="TreeGrafter"/>
</dbReference>
<comment type="cofactor">
    <cofactor evidence="7">
        <name>Zn(2+)</name>
        <dbReference type="ChEBI" id="CHEBI:29105"/>
    </cofactor>
    <text evidence="7">Binds 1 zinc ion per subunit.</text>
</comment>
<keyword evidence="7" id="KW-0479">Metal-binding</keyword>
<evidence type="ECO:0000256" key="5">
    <source>
        <dbReference type="ARBA" id="ARBA00023125"/>
    </source>
</evidence>
<feature type="binding site" evidence="7">
    <location>
        <position position="93"/>
    </location>
    <ligand>
        <name>Zn(2+)</name>
        <dbReference type="ChEBI" id="CHEBI:29105"/>
    </ligand>
</feature>
<evidence type="ECO:0000313" key="8">
    <source>
        <dbReference type="EMBL" id="QEN05257.1"/>
    </source>
</evidence>
<dbReference type="InterPro" id="IPR043135">
    <property type="entry name" value="Fur_C"/>
</dbReference>
<dbReference type="GO" id="GO:0003700">
    <property type="term" value="F:DNA-binding transcription factor activity"/>
    <property type="evidence" value="ECO:0007669"/>
    <property type="project" value="InterPro"/>
</dbReference>
<name>A0A5C1QCW5_9SPIO</name>
<dbReference type="Pfam" id="PF01475">
    <property type="entry name" value="FUR"/>
    <property type="match status" value="1"/>
</dbReference>
<feature type="binding site" evidence="7">
    <location>
        <position position="136"/>
    </location>
    <ligand>
        <name>Zn(2+)</name>
        <dbReference type="ChEBI" id="CHEBI:29105"/>
    </ligand>
</feature>
<dbReference type="EMBL" id="CP035807">
    <property type="protein sequence ID" value="QEN05257.1"/>
    <property type="molecule type" value="Genomic_DNA"/>
</dbReference>
<keyword evidence="6" id="KW-0804">Transcription</keyword>
<evidence type="ECO:0000256" key="6">
    <source>
        <dbReference type="ARBA" id="ARBA00023163"/>
    </source>
</evidence>
<evidence type="ECO:0000256" key="4">
    <source>
        <dbReference type="ARBA" id="ARBA00023015"/>
    </source>
</evidence>
<dbReference type="InterPro" id="IPR002481">
    <property type="entry name" value="FUR"/>
</dbReference>
<evidence type="ECO:0000313" key="9">
    <source>
        <dbReference type="Proteomes" id="UP000323824"/>
    </source>
</evidence>
<dbReference type="KEGG" id="sper:EW093_11210"/>
<dbReference type="GO" id="GO:0045892">
    <property type="term" value="P:negative regulation of DNA-templated transcription"/>
    <property type="evidence" value="ECO:0007669"/>
    <property type="project" value="TreeGrafter"/>
</dbReference>
<dbReference type="PANTHER" id="PTHR33202:SF7">
    <property type="entry name" value="FERRIC UPTAKE REGULATION PROTEIN"/>
    <property type="match status" value="1"/>
</dbReference>
<protein>
    <submittedName>
        <fullName evidence="8">Transcriptional repressor</fullName>
    </submittedName>
</protein>
<evidence type="ECO:0000256" key="3">
    <source>
        <dbReference type="ARBA" id="ARBA00022833"/>
    </source>
</evidence>
<dbReference type="Gene3D" id="3.30.1490.190">
    <property type="match status" value="1"/>
</dbReference>
<sequence length="138" mass="15959">MGRCDSKELLKSKGMKATKQRVQILEEIIVKQRVFSVNDLYKELNNDMDLVTVYRVLNLFNDKNIVREIFSNNDSKMYELSCIHNPVHPHFNCKKCGKIYCLEAIDEKNLISLKKSCPGFTIENISMQFSGICDKCSK</sequence>
<accession>A0A5C1QCW5</accession>
<keyword evidence="5" id="KW-0238">DNA-binding</keyword>
<evidence type="ECO:0000256" key="2">
    <source>
        <dbReference type="ARBA" id="ARBA00022491"/>
    </source>
</evidence>
<keyword evidence="2" id="KW-0678">Repressor</keyword>
<dbReference type="Proteomes" id="UP000323824">
    <property type="component" value="Chromosome"/>
</dbReference>
<dbReference type="RefSeq" id="WP_149568495.1">
    <property type="nucleotide sequence ID" value="NZ_CP035807.1"/>
</dbReference>
<evidence type="ECO:0000256" key="7">
    <source>
        <dbReference type="PIRSR" id="PIRSR602481-1"/>
    </source>
</evidence>
<dbReference type="InterPro" id="IPR036390">
    <property type="entry name" value="WH_DNA-bd_sf"/>
</dbReference>
<dbReference type="InterPro" id="IPR036388">
    <property type="entry name" value="WH-like_DNA-bd_sf"/>
</dbReference>
<keyword evidence="9" id="KW-1185">Reference proteome</keyword>
<feature type="binding site" evidence="7">
    <location>
        <position position="96"/>
    </location>
    <ligand>
        <name>Zn(2+)</name>
        <dbReference type="ChEBI" id="CHEBI:29105"/>
    </ligand>
</feature>
<dbReference type="OrthoDB" id="8659436at2"/>
<dbReference type="GO" id="GO:0008270">
    <property type="term" value="F:zinc ion binding"/>
    <property type="evidence" value="ECO:0007669"/>
    <property type="project" value="TreeGrafter"/>
</dbReference>
<reference evidence="8 9" key="1">
    <citation type="submission" date="2019-02" db="EMBL/GenBank/DDBJ databases">
        <authorList>
            <person name="Fomenkov A."/>
            <person name="Dubinina G."/>
            <person name="Grabovich M."/>
            <person name="Vincze T."/>
            <person name="Roberts R.J."/>
        </authorList>
    </citation>
    <scope>NUCLEOTIDE SEQUENCE [LARGE SCALE GENOMIC DNA]</scope>
    <source>
        <strain evidence="8 9">P</strain>
    </source>
</reference>
<dbReference type="CDD" id="cd07153">
    <property type="entry name" value="Fur_like"/>
    <property type="match status" value="1"/>
</dbReference>
<organism evidence="8 9">
    <name type="scientific">Thiospirochaeta perfilievii</name>
    <dbReference type="NCBI Taxonomy" id="252967"/>
    <lineage>
        <taxon>Bacteria</taxon>
        <taxon>Pseudomonadati</taxon>
        <taxon>Spirochaetota</taxon>
        <taxon>Spirochaetia</taxon>
        <taxon>Spirochaetales</taxon>
        <taxon>Spirochaetaceae</taxon>
        <taxon>Thiospirochaeta</taxon>
    </lineage>
</organism>
<dbReference type="SUPFAM" id="SSF46785">
    <property type="entry name" value="Winged helix' DNA-binding domain"/>
    <property type="match status" value="1"/>
</dbReference>